<reference evidence="2" key="1">
    <citation type="submission" date="2018-02" db="EMBL/GenBank/DDBJ databases">
        <title>Rhizophora mucronata_Transcriptome.</title>
        <authorList>
            <person name="Meera S.P."/>
            <person name="Sreeshan A."/>
            <person name="Augustine A."/>
        </authorList>
    </citation>
    <scope>NUCLEOTIDE SEQUENCE</scope>
    <source>
        <tissue evidence="2">Leaf</tissue>
    </source>
</reference>
<keyword evidence="1" id="KW-0472">Membrane</keyword>
<evidence type="ECO:0000256" key="1">
    <source>
        <dbReference type="SAM" id="Phobius"/>
    </source>
</evidence>
<protein>
    <submittedName>
        <fullName evidence="2">Uncharacterized protein</fullName>
    </submittedName>
</protein>
<sequence>MIRIRIWLVVTKSNVIMFYVLYFYLLQNVFCMQVGVKNLKVVTSHGWTLMHEGEAEKQVYPFFSPSFGLNLGFSMPYPLGSNSIINQGN</sequence>
<name>A0A2P2JQJ1_RHIMU</name>
<keyword evidence="1" id="KW-0812">Transmembrane</keyword>
<dbReference type="AlphaFoldDB" id="A0A2P2JQJ1"/>
<proteinExistence type="predicted"/>
<keyword evidence="1" id="KW-1133">Transmembrane helix</keyword>
<evidence type="ECO:0000313" key="2">
    <source>
        <dbReference type="EMBL" id="MBW95738.1"/>
    </source>
</evidence>
<feature type="transmembrane region" description="Helical" evidence="1">
    <location>
        <begin position="7"/>
        <end position="25"/>
    </location>
</feature>
<organism evidence="2">
    <name type="scientific">Rhizophora mucronata</name>
    <name type="common">Asiatic mangrove</name>
    <dbReference type="NCBI Taxonomy" id="61149"/>
    <lineage>
        <taxon>Eukaryota</taxon>
        <taxon>Viridiplantae</taxon>
        <taxon>Streptophyta</taxon>
        <taxon>Embryophyta</taxon>
        <taxon>Tracheophyta</taxon>
        <taxon>Spermatophyta</taxon>
        <taxon>Magnoliopsida</taxon>
        <taxon>eudicotyledons</taxon>
        <taxon>Gunneridae</taxon>
        <taxon>Pentapetalae</taxon>
        <taxon>rosids</taxon>
        <taxon>fabids</taxon>
        <taxon>Malpighiales</taxon>
        <taxon>Rhizophoraceae</taxon>
        <taxon>Rhizophora</taxon>
    </lineage>
</organism>
<accession>A0A2P2JQJ1</accession>
<dbReference type="EMBL" id="GGEC01015255">
    <property type="protein sequence ID" value="MBW95738.1"/>
    <property type="molecule type" value="Transcribed_RNA"/>
</dbReference>